<organism evidence="2 3">
    <name type="scientific">Rhinocladiella mackenziei CBS 650.93</name>
    <dbReference type="NCBI Taxonomy" id="1442369"/>
    <lineage>
        <taxon>Eukaryota</taxon>
        <taxon>Fungi</taxon>
        <taxon>Dikarya</taxon>
        <taxon>Ascomycota</taxon>
        <taxon>Pezizomycotina</taxon>
        <taxon>Eurotiomycetes</taxon>
        <taxon>Chaetothyriomycetidae</taxon>
        <taxon>Chaetothyriales</taxon>
        <taxon>Herpotrichiellaceae</taxon>
        <taxon>Rhinocladiella</taxon>
    </lineage>
</organism>
<dbReference type="VEuPathDB" id="FungiDB:Z518_04929"/>
<reference evidence="2 3" key="1">
    <citation type="submission" date="2015-01" db="EMBL/GenBank/DDBJ databases">
        <title>The Genome Sequence of Rhinocladiella mackenzie CBS 650.93.</title>
        <authorList>
            <consortium name="The Broad Institute Genomics Platform"/>
            <person name="Cuomo C."/>
            <person name="de Hoog S."/>
            <person name="Gorbushina A."/>
            <person name="Stielow B."/>
            <person name="Teixiera M."/>
            <person name="Abouelleil A."/>
            <person name="Chapman S.B."/>
            <person name="Priest M."/>
            <person name="Young S.K."/>
            <person name="Wortman J."/>
            <person name="Nusbaum C."/>
            <person name="Birren B."/>
        </authorList>
    </citation>
    <scope>NUCLEOTIDE SEQUENCE [LARGE SCALE GENOMIC DNA]</scope>
    <source>
        <strain evidence="2 3">CBS 650.93</strain>
    </source>
</reference>
<dbReference type="GeneID" id="25293000"/>
<name>A0A0D2H902_9EURO</name>
<dbReference type="EMBL" id="KN847477">
    <property type="protein sequence ID" value="KIX06953.1"/>
    <property type="molecule type" value="Genomic_DNA"/>
</dbReference>
<evidence type="ECO:0000256" key="1">
    <source>
        <dbReference type="SAM" id="MobiDB-lite"/>
    </source>
</evidence>
<evidence type="ECO:0000313" key="3">
    <source>
        <dbReference type="Proteomes" id="UP000053617"/>
    </source>
</evidence>
<accession>A0A0D2H902</accession>
<dbReference type="Proteomes" id="UP000053617">
    <property type="component" value="Unassembled WGS sequence"/>
</dbReference>
<dbReference type="AlphaFoldDB" id="A0A0D2H902"/>
<evidence type="ECO:0000313" key="2">
    <source>
        <dbReference type="EMBL" id="KIX06953.1"/>
    </source>
</evidence>
<gene>
    <name evidence="2" type="ORF">Z518_04929</name>
</gene>
<feature type="region of interest" description="Disordered" evidence="1">
    <location>
        <begin position="1"/>
        <end position="24"/>
    </location>
</feature>
<dbReference type="Gene3D" id="3.50.50.60">
    <property type="entry name" value="FAD/NAD(P)-binding domain"/>
    <property type="match status" value="1"/>
</dbReference>
<keyword evidence="3" id="KW-1185">Reference proteome</keyword>
<dbReference type="HOGENOM" id="CLU_013935_1_0_1"/>
<proteinExistence type="predicted"/>
<dbReference type="InterPro" id="IPR036188">
    <property type="entry name" value="FAD/NAD-bd_sf"/>
</dbReference>
<dbReference type="OrthoDB" id="3549294at2759"/>
<sequence length="732" mass="82913">MVQDEAASDYSLSTVESNPDPGGVFGDGVCPSLATHESVYNAVKNRWVRASTQEATWSDDDPYHIRSFLERVDGVPPLRVSNLDGYYRRTPHHQADQVKANFTIPGIMRLQTTDAPNCSQPMKDIEFNVSLGSSTWSTFAEANDEIELMTSSFRKSPCRLKHLRRLVLGWSYALSCRWAEIVQASGQEVAVLHQANWSSEEAFWKMIKDESWQVHFTHENQVYYSPFMIKSEGWITSHQYAITIFTLFLCDADKYYSLSTKPALANFSKVFDLLLRFCTRHLLLPEFFVAMTIAVLSPPTFRRPLPKLMPWIPSPALEITTSGGTVPPAAYEVFDRIDQILMLGSIIEGTDSFLSEASFDPSLPCNILGAQYMAIFSALDIDNEGSGDRFLTAICTLFPHLTLFWYAAAACGQAREMMDEIFSLGPPVCIPLAVWTHSVQTAWQVSYVSGNGEDCISRAKEFSLLFLTRPEIIQPLPRAPPFGKTPIRNLSLVLREHLSHGHRFLSAKFYERLQNNDLREMGKEWTGGAKSVRLQTFVSETTNDAVSYRDNWLSAFEISSNATRYLYAWYSRYEDGMWLDEGNGKSLEEIRNLNKHPWMQNLFEEESEGGNSHESPERTLGQLAIARWRDEVVQDAATVAACLRRTGKRNIPAAIRTHQDIRYDRVKAIQKTALSTIRMMHNTDWAKAAEILASVALPREDWILKHDAELHAEDVFDDVFRRHTAPAATADL</sequence>
<protein>
    <submittedName>
        <fullName evidence="2">Rhinocladiella mackenziei CBS 650.93 unplaced genomic scaffold supercont1.3, whole genome shotgun sequence</fullName>
    </submittedName>
</protein>
<dbReference type="RefSeq" id="XP_013274089.1">
    <property type="nucleotide sequence ID" value="XM_013418635.1"/>
</dbReference>